<dbReference type="RefSeq" id="WP_095605618.1">
    <property type="nucleotide sequence ID" value="NZ_NSKE01000003.1"/>
</dbReference>
<evidence type="ECO:0000313" key="2">
    <source>
        <dbReference type="EMBL" id="PAU94752.1"/>
    </source>
</evidence>
<evidence type="ECO:0008006" key="4">
    <source>
        <dbReference type="Google" id="ProtNLM"/>
    </source>
</evidence>
<keyword evidence="1" id="KW-0472">Membrane</keyword>
<comment type="caution">
    <text evidence="2">The sequence shown here is derived from an EMBL/GenBank/DDBJ whole genome shotgun (WGS) entry which is preliminary data.</text>
</comment>
<dbReference type="AlphaFoldDB" id="A0A2A2GD96"/>
<accession>A0A2A2GD96</accession>
<organism evidence="2 3">
    <name type="scientific">Fodinibius salipaludis</name>
    <dbReference type="NCBI Taxonomy" id="2032627"/>
    <lineage>
        <taxon>Bacteria</taxon>
        <taxon>Pseudomonadati</taxon>
        <taxon>Balneolota</taxon>
        <taxon>Balneolia</taxon>
        <taxon>Balneolales</taxon>
        <taxon>Balneolaceae</taxon>
        <taxon>Fodinibius</taxon>
    </lineage>
</organism>
<proteinExistence type="predicted"/>
<gene>
    <name evidence="2" type="ORF">CK503_04565</name>
</gene>
<keyword evidence="1" id="KW-1133">Transmembrane helix</keyword>
<feature type="transmembrane region" description="Helical" evidence="1">
    <location>
        <begin position="16"/>
        <end position="37"/>
    </location>
</feature>
<dbReference type="EMBL" id="NSKE01000003">
    <property type="protein sequence ID" value="PAU94752.1"/>
    <property type="molecule type" value="Genomic_DNA"/>
</dbReference>
<keyword evidence="3" id="KW-1185">Reference proteome</keyword>
<evidence type="ECO:0000256" key="1">
    <source>
        <dbReference type="SAM" id="Phobius"/>
    </source>
</evidence>
<name>A0A2A2GD96_9BACT</name>
<dbReference type="OrthoDB" id="1525031at2"/>
<sequence>MEQEVKEFSLRTKSKWGMFFLFSLVGGPMLYAAYLNYSVGELFFAILMVILFLTWAIVILIAVGFKIKLTGTSLYRQGLISPSIIDFEDITTIHFGSTLSNFYVESEDKKIHFGKDFHNHEKLLNNIVAYVRRAKDIDEVKFLGDTKNIQKYTSPMAQEE</sequence>
<keyword evidence="1" id="KW-0812">Transmembrane</keyword>
<evidence type="ECO:0000313" key="3">
    <source>
        <dbReference type="Proteomes" id="UP000218831"/>
    </source>
</evidence>
<feature type="transmembrane region" description="Helical" evidence="1">
    <location>
        <begin position="43"/>
        <end position="65"/>
    </location>
</feature>
<protein>
    <recommendedName>
        <fullName evidence="4">DUF304 domain-containing protein</fullName>
    </recommendedName>
</protein>
<reference evidence="2 3" key="1">
    <citation type="submission" date="2017-08" db="EMBL/GenBank/DDBJ databases">
        <title>Aliifodinibius alkalisoli sp. nov., isolated from saline alkaline soil.</title>
        <authorList>
            <person name="Liu D."/>
            <person name="Zhang G."/>
        </authorList>
    </citation>
    <scope>NUCLEOTIDE SEQUENCE [LARGE SCALE GENOMIC DNA]</scope>
    <source>
        <strain evidence="2 3">WN023</strain>
    </source>
</reference>
<dbReference type="Proteomes" id="UP000218831">
    <property type="component" value="Unassembled WGS sequence"/>
</dbReference>